<dbReference type="InterPro" id="IPR011701">
    <property type="entry name" value="MFS"/>
</dbReference>
<evidence type="ECO:0000259" key="6">
    <source>
        <dbReference type="PROSITE" id="PS50850"/>
    </source>
</evidence>
<accession>A0A3M6EH63</accession>
<sequence>MFPPPEQTPKCYRAIPIHTPIKDSLVLYVRNISLFLFAYATPNLPAGRLPLDKRVQFIQACARFTGKLLMTSVSQVQASSSTRRWGQLFAACLTGILIPLCFTGPAVVLPSINKALGGSAVELTWVINAYILTYGSAMMAAGSLTDIYGRKRVWLIGLAIFVLSTFAIPVASSVVQIDVLRLIQGLGGAAAFAGAMSSLAQTFHGAERTRVFSLLGTTFGIGLAFGPLAAGSLVDSAGWKWSFHATALIGVAGFFLVLFSATESRDPDATGMDWPGAISFTAALTLFTYAILLAPEDGWTHPLVMGGLLGSLLLFWIFIAVEQRVTRPMLDLSLFRSARFVGVQILAASPAFFFVVLIIMLPARFIGIDGLSALETGQMMTALAAPLLVVPMLAAQLARRFTSGLLSGVGLLLVAVGLLWLALALDSGAIRTALLPMALIGVGIGLPWGLMDGMAISVVEKERAGMATGIFNAVRVSADGIAIAFAGALLATFIQWGLFDALKAVAPETVTDAANRAALGDLHNAISLLPGQAELLHQQYAIAFRNLLFILSAATVLTAVAVFVLLGRVRAHEETPVEPSDTLDLAGETK</sequence>
<reference evidence="7 8" key="1">
    <citation type="submission" date="2018-08" db="EMBL/GenBank/DDBJ databases">
        <title>Recombination of ecologically and evolutionarily significant loci maintains genetic cohesion in the Pseudomonas syringae species complex.</title>
        <authorList>
            <person name="Dillon M."/>
            <person name="Thakur S."/>
            <person name="Almeida R.N.D."/>
            <person name="Weir B.S."/>
            <person name="Guttman D.S."/>
        </authorList>
    </citation>
    <scope>NUCLEOTIDE SEQUENCE [LARGE SCALE GENOMIC DNA]</scope>
    <source>
        <strain evidence="7 8">ICMP 7496</strain>
    </source>
</reference>
<feature type="transmembrane region" description="Helical" evidence="5">
    <location>
        <begin position="123"/>
        <end position="141"/>
    </location>
</feature>
<dbReference type="PANTHER" id="PTHR42718:SF49">
    <property type="entry name" value="EXPORT PROTEIN"/>
    <property type="match status" value="1"/>
</dbReference>
<comment type="subcellular location">
    <subcellularLocation>
        <location evidence="1">Membrane</location>
        <topology evidence="1">Multi-pass membrane protein</topology>
    </subcellularLocation>
</comment>
<dbReference type="Pfam" id="PF07690">
    <property type="entry name" value="MFS_1"/>
    <property type="match status" value="1"/>
</dbReference>
<dbReference type="PROSITE" id="PS50850">
    <property type="entry name" value="MFS"/>
    <property type="match status" value="1"/>
</dbReference>
<feature type="transmembrane region" description="Helical" evidence="5">
    <location>
        <begin position="437"/>
        <end position="459"/>
    </location>
</feature>
<feature type="transmembrane region" description="Helical" evidence="5">
    <location>
        <begin position="379"/>
        <end position="398"/>
    </location>
</feature>
<dbReference type="PANTHER" id="PTHR42718">
    <property type="entry name" value="MAJOR FACILITATOR SUPERFAMILY MULTIDRUG TRANSPORTER MFSC"/>
    <property type="match status" value="1"/>
</dbReference>
<feature type="transmembrane region" description="Helical" evidence="5">
    <location>
        <begin position="88"/>
        <end position="111"/>
    </location>
</feature>
<dbReference type="InterPro" id="IPR036259">
    <property type="entry name" value="MFS_trans_sf"/>
</dbReference>
<dbReference type="AlphaFoldDB" id="A0A3M6EH63"/>
<dbReference type="Gene3D" id="1.20.1720.10">
    <property type="entry name" value="Multidrug resistance protein D"/>
    <property type="match status" value="1"/>
</dbReference>
<comment type="caution">
    <text evidence="7">The sequence shown here is derived from an EMBL/GenBank/DDBJ whole genome shotgun (WGS) entry which is preliminary data.</text>
</comment>
<name>A0A3M6EH63_9PSED</name>
<keyword evidence="2 5" id="KW-0812">Transmembrane</keyword>
<dbReference type="SUPFAM" id="SSF103473">
    <property type="entry name" value="MFS general substrate transporter"/>
    <property type="match status" value="1"/>
</dbReference>
<feature type="transmembrane region" description="Helical" evidence="5">
    <location>
        <begin position="274"/>
        <end position="293"/>
    </location>
</feature>
<feature type="transmembrane region" description="Helical" evidence="5">
    <location>
        <begin position="547"/>
        <end position="566"/>
    </location>
</feature>
<feature type="transmembrane region" description="Helical" evidence="5">
    <location>
        <begin position="211"/>
        <end position="229"/>
    </location>
</feature>
<feature type="transmembrane region" description="Helical" evidence="5">
    <location>
        <begin position="153"/>
        <end position="175"/>
    </location>
</feature>
<evidence type="ECO:0000256" key="3">
    <source>
        <dbReference type="ARBA" id="ARBA00022989"/>
    </source>
</evidence>
<keyword evidence="4 5" id="KW-0472">Membrane</keyword>
<dbReference type="EMBL" id="RBUY01000237">
    <property type="protein sequence ID" value="RMV67680.1"/>
    <property type="molecule type" value="Genomic_DNA"/>
</dbReference>
<feature type="transmembrane region" description="Helical" evidence="5">
    <location>
        <begin position="299"/>
        <end position="319"/>
    </location>
</feature>
<evidence type="ECO:0000256" key="4">
    <source>
        <dbReference type="ARBA" id="ARBA00023136"/>
    </source>
</evidence>
<feature type="transmembrane region" description="Helical" evidence="5">
    <location>
        <begin position="181"/>
        <end position="199"/>
    </location>
</feature>
<keyword evidence="3 5" id="KW-1133">Transmembrane helix</keyword>
<dbReference type="InterPro" id="IPR020846">
    <property type="entry name" value="MFS_dom"/>
</dbReference>
<protein>
    <recommendedName>
        <fullName evidence="6">Major facilitator superfamily (MFS) profile domain-containing protein</fullName>
    </recommendedName>
</protein>
<evidence type="ECO:0000256" key="5">
    <source>
        <dbReference type="SAM" id="Phobius"/>
    </source>
</evidence>
<gene>
    <name evidence="7" type="ORF">ALP05_05571</name>
</gene>
<evidence type="ECO:0000256" key="2">
    <source>
        <dbReference type="ARBA" id="ARBA00022692"/>
    </source>
</evidence>
<dbReference type="GO" id="GO:0022857">
    <property type="term" value="F:transmembrane transporter activity"/>
    <property type="evidence" value="ECO:0007669"/>
    <property type="project" value="InterPro"/>
</dbReference>
<feature type="transmembrane region" description="Helical" evidence="5">
    <location>
        <begin position="405"/>
        <end position="425"/>
    </location>
</feature>
<dbReference type="Proteomes" id="UP000269872">
    <property type="component" value="Unassembled WGS sequence"/>
</dbReference>
<dbReference type="GO" id="GO:0016020">
    <property type="term" value="C:membrane"/>
    <property type="evidence" value="ECO:0007669"/>
    <property type="project" value="UniProtKB-SubCell"/>
</dbReference>
<feature type="transmembrane region" description="Helical" evidence="5">
    <location>
        <begin position="480"/>
        <end position="499"/>
    </location>
</feature>
<dbReference type="CDD" id="cd17321">
    <property type="entry name" value="MFS_MMR_MDR_like"/>
    <property type="match status" value="1"/>
</dbReference>
<organism evidence="7 8">
    <name type="scientific">Pseudomonas caricapapayae</name>
    <dbReference type="NCBI Taxonomy" id="46678"/>
    <lineage>
        <taxon>Bacteria</taxon>
        <taxon>Pseudomonadati</taxon>
        <taxon>Pseudomonadota</taxon>
        <taxon>Gammaproteobacteria</taxon>
        <taxon>Pseudomonadales</taxon>
        <taxon>Pseudomonadaceae</taxon>
        <taxon>Pseudomonas</taxon>
    </lineage>
</organism>
<feature type="transmembrane region" description="Helical" evidence="5">
    <location>
        <begin position="340"/>
        <end position="367"/>
    </location>
</feature>
<proteinExistence type="predicted"/>
<evidence type="ECO:0000313" key="7">
    <source>
        <dbReference type="EMBL" id="RMV67680.1"/>
    </source>
</evidence>
<evidence type="ECO:0000256" key="1">
    <source>
        <dbReference type="ARBA" id="ARBA00004141"/>
    </source>
</evidence>
<evidence type="ECO:0000313" key="8">
    <source>
        <dbReference type="Proteomes" id="UP000269872"/>
    </source>
</evidence>
<dbReference type="Gene3D" id="1.20.1250.20">
    <property type="entry name" value="MFS general substrate transporter like domains"/>
    <property type="match status" value="1"/>
</dbReference>
<feature type="domain" description="Major facilitator superfamily (MFS) profile" evidence="6">
    <location>
        <begin position="87"/>
        <end position="570"/>
    </location>
</feature>
<feature type="transmembrane region" description="Helical" evidence="5">
    <location>
        <begin position="241"/>
        <end position="262"/>
    </location>
</feature>